<gene>
    <name evidence="1" type="ORF">BR63_00945</name>
</gene>
<evidence type="ECO:0000313" key="2">
    <source>
        <dbReference type="Proteomes" id="UP000515847"/>
    </source>
</evidence>
<sequence>MALGASTAYNVSPNVKLTYDRLLNNDAVKKGLEFIKADDAKALAEQKQICEIPSPPFLAGT</sequence>
<dbReference type="KEGG" id="tfr:BR63_00945"/>
<name>A0A7G6DYV8_THEFR</name>
<evidence type="ECO:0000313" key="1">
    <source>
        <dbReference type="EMBL" id="QNB45012.1"/>
    </source>
</evidence>
<accession>A0A7G6DYV8</accession>
<dbReference type="EMBL" id="CP045798">
    <property type="protein sequence ID" value="QNB45012.1"/>
    <property type="molecule type" value="Genomic_DNA"/>
</dbReference>
<dbReference type="Proteomes" id="UP000515847">
    <property type="component" value="Chromosome"/>
</dbReference>
<dbReference type="RefSeq" id="WP_153802157.1">
    <property type="nucleotide sequence ID" value="NZ_CP045798.1"/>
</dbReference>
<organism evidence="1 2">
    <name type="scientific">Thermanaerosceptrum fracticalcis</name>
    <dbReference type="NCBI Taxonomy" id="1712410"/>
    <lineage>
        <taxon>Bacteria</taxon>
        <taxon>Bacillati</taxon>
        <taxon>Bacillota</taxon>
        <taxon>Clostridia</taxon>
        <taxon>Eubacteriales</taxon>
        <taxon>Peptococcaceae</taxon>
        <taxon>Thermanaerosceptrum</taxon>
    </lineage>
</organism>
<dbReference type="AlphaFoldDB" id="A0A7G6DYV8"/>
<keyword evidence="2" id="KW-1185">Reference proteome</keyword>
<reference evidence="1 2" key="1">
    <citation type="journal article" date="2019" name="Front. Microbiol.">
        <title>Thermoanaerosceptrum fracticalcis gen. nov. sp. nov., a Novel Fumarate-Fermenting Microorganism From a Deep Fractured Carbonate Aquifer of the US Great Basin.</title>
        <authorList>
            <person name="Hamilton-Brehm S.D."/>
            <person name="Stewart L.E."/>
            <person name="Zavarin M."/>
            <person name="Caldwell M."/>
            <person name="Lawson P.A."/>
            <person name="Onstott T.C."/>
            <person name="Grzymski J."/>
            <person name="Neveux I."/>
            <person name="Lollar B.S."/>
            <person name="Russell C.E."/>
            <person name="Moser D.P."/>
        </authorList>
    </citation>
    <scope>NUCLEOTIDE SEQUENCE [LARGE SCALE GENOMIC DNA]</scope>
    <source>
        <strain evidence="1 2">DRI-13</strain>
    </source>
</reference>
<protein>
    <submittedName>
        <fullName evidence="1">Uncharacterized protein</fullName>
    </submittedName>
</protein>
<proteinExistence type="predicted"/>